<dbReference type="Proteomes" id="UP000596739">
    <property type="component" value="Unassembled WGS sequence"/>
</dbReference>
<proteinExistence type="predicted"/>
<keyword evidence="3" id="KW-1185">Reference proteome</keyword>
<keyword evidence="1" id="KW-0472">Membrane</keyword>
<organism evidence="2 3">
    <name type="scientific">Clostridium yunnanense</name>
    <dbReference type="NCBI Taxonomy" id="2800325"/>
    <lineage>
        <taxon>Bacteria</taxon>
        <taxon>Bacillati</taxon>
        <taxon>Bacillota</taxon>
        <taxon>Clostridia</taxon>
        <taxon>Eubacteriales</taxon>
        <taxon>Clostridiaceae</taxon>
        <taxon>Clostridium</taxon>
    </lineage>
</organism>
<dbReference type="InterPro" id="IPR009732">
    <property type="entry name" value="DUF1304"/>
</dbReference>
<sequence>MLHYIIVILVFLVAAEHIFIMLLEMFYIKSPVARRTFGVDSKLLERKEVRVLFANQGLYNGFLAAGLFWSFFVPEVMVIPLRIFFLTCVIIAALYGSITANKKIIIKQGGLAILAMIVLIASI</sequence>
<evidence type="ECO:0000313" key="2">
    <source>
        <dbReference type="EMBL" id="MBK1812771.1"/>
    </source>
</evidence>
<dbReference type="RefSeq" id="WP_200272292.1">
    <property type="nucleotide sequence ID" value="NZ_JAENHN010000051.1"/>
</dbReference>
<evidence type="ECO:0000313" key="3">
    <source>
        <dbReference type="Proteomes" id="UP000596739"/>
    </source>
</evidence>
<dbReference type="EMBL" id="JAENHN010000051">
    <property type="protein sequence ID" value="MBK1812771.1"/>
    <property type="molecule type" value="Genomic_DNA"/>
</dbReference>
<gene>
    <name evidence="2" type="ORF">JHL18_19295</name>
</gene>
<dbReference type="PANTHER" id="PTHR38446:SF1">
    <property type="entry name" value="BLL0914 PROTEIN"/>
    <property type="match status" value="1"/>
</dbReference>
<keyword evidence="1" id="KW-0812">Transmembrane</keyword>
<accession>A0ABS1ETP9</accession>
<reference evidence="3" key="1">
    <citation type="submission" date="2021-01" db="EMBL/GenBank/DDBJ databases">
        <title>Genome public.</title>
        <authorList>
            <person name="Liu C."/>
            <person name="Sun Q."/>
        </authorList>
    </citation>
    <scope>NUCLEOTIDE SEQUENCE [LARGE SCALE GENOMIC DNA]</scope>
    <source>
        <strain evidence="3">YIM B02505</strain>
    </source>
</reference>
<name>A0ABS1ETP9_9CLOT</name>
<feature type="transmembrane region" description="Helical" evidence="1">
    <location>
        <begin position="78"/>
        <end position="97"/>
    </location>
</feature>
<dbReference type="Pfam" id="PF06993">
    <property type="entry name" value="DUF1304"/>
    <property type="match status" value="1"/>
</dbReference>
<feature type="transmembrane region" description="Helical" evidence="1">
    <location>
        <begin position="49"/>
        <end position="72"/>
    </location>
</feature>
<keyword evidence="1" id="KW-1133">Transmembrane helix</keyword>
<dbReference type="PANTHER" id="PTHR38446">
    <property type="entry name" value="BLL0914 PROTEIN"/>
    <property type="match status" value="1"/>
</dbReference>
<comment type="caution">
    <text evidence="2">The sequence shown here is derived from an EMBL/GenBank/DDBJ whole genome shotgun (WGS) entry which is preliminary data.</text>
</comment>
<feature type="transmembrane region" description="Helical" evidence="1">
    <location>
        <begin position="6"/>
        <end position="28"/>
    </location>
</feature>
<evidence type="ECO:0000256" key="1">
    <source>
        <dbReference type="SAM" id="Phobius"/>
    </source>
</evidence>
<feature type="transmembrane region" description="Helical" evidence="1">
    <location>
        <begin position="104"/>
        <end position="122"/>
    </location>
</feature>
<protein>
    <submittedName>
        <fullName evidence="2">DUF1304 domain-containing protein</fullName>
    </submittedName>
</protein>